<dbReference type="RefSeq" id="WP_326072644.1">
    <property type="nucleotide sequence ID" value="NZ_JARLKY010000031.1"/>
</dbReference>
<evidence type="ECO:0000256" key="1">
    <source>
        <dbReference type="SAM" id="Phobius"/>
    </source>
</evidence>
<keyword evidence="1" id="KW-1133">Transmembrane helix</keyword>
<keyword evidence="4" id="KW-1185">Reference proteome</keyword>
<evidence type="ECO:0000313" key="3">
    <source>
        <dbReference type="EMBL" id="MEC0228397.1"/>
    </source>
</evidence>
<feature type="transmembrane region" description="Helical" evidence="1">
    <location>
        <begin position="44"/>
        <end position="66"/>
    </location>
</feature>
<sequence length="357" mass="39949">MPIRISKTIALLYPVRQVQRLAVHRKHKRSSLATSEQGSFTLEASLVFPVILLCTVTLLFLGMYVYQRVFVQQMARSTAERLAFTWDNSHKDIVTGNFYPSESDGLYWRLTQNNISDLFGMLTGSGSSQIQLPTLEANGRVERKLAKASALLPQGVTGSAKFVNYVLNRQIEVKLNKSFLTPPFVDKWLHVNKTTGTGISHIVDPIELIRLTDITRTYFQTIKGRISTQKAKEALIEPEHGNLAGPEVTIKSERQAAAYLKSLVGGKEVVLETVSGLSRTVDALDARGIAHQAFYSMTEFQLRREQMPKDIELLQQGTQVKGIVWHFFKKDASGKGMPSSSFRKELESKGIVVVIHN</sequence>
<dbReference type="InterPro" id="IPR012495">
    <property type="entry name" value="TadE-like_dom"/>
</dbReference>
<protein>
    <submittedName>
        <fullName evidence="3">Pilus assembly protein</fullName>
    </submittedName>
</protein>
<reference evidence="3 4" key="1">
    <citation type="submission" date="2023-03" db="EMBL/GenBank/DDBJ databases">
        <title>Bacillus Genome Sequencing.</title>
        <authorList>
            <person name="Dunlap C."/>
        </authorList>
    </citation>
    <scope>NUCLEOTIDE SEQUENCE [LARGE SCALE GENOMIC DNA]</scope>
    <source>
        <strain evidence="3 4">BD-533</strain>
    </source>
</reference>
<keyword evidence="1" id="KW-0812">Transmembrane</keyword>
<keyword evidence="1" id="KW-0472">Membrane</keyword>
<evidence type="ECO:0000313" key="4">
    <source>
        <dbReference type="Proteomes" id="UP001338137"/>
    </source>
</evidence>
<dbReference type="Pfam" id="PF07811">
    <property type="entry name" value="TadE"/>
    <property type="match status" value="1"/>
</dbReference>
<name>A0ABU6G2L1_9BACL</name>
<proteinExistence type="predicted"/>
<dbReference type="EMBL" id="JARLKY010000031">
    <property type="protein sequence ID" value="MEC0228397.1"/>
    <property type="molecule type" value="Genomic_DNA"/>
</dbReference>
<organism evidence="3 4">
    <name type="scientific">Paenibacillus alba</name>
    <dbReference type="NCBI Taxonomy" id="1197127"/>
    <lineage>
        <taxon>Bacteria</taxon>
        <taxon>Bacillati</taxon>
        <taxon>Bacillota</taxon>
        <taxon>Bacilli</taxon>
        <taxon>Bacillales</taxon>
        <taxon>Paenibacillaceae</taxon>
        <taxon>Paenibacillus</taxon>
    </lineage>
</organism>
<evidence type="ECO:0000259" key="2">
    <source>
        <dbReference type="Pfam" id="PF07811"/>
    </source>
</evidence>
<dbReference type="Proteomes" id="UP001338137">
    <property type="component" value="Unassembled WGS sequence"/>
</dbReference>
<feature type="domain" description="TadE-like" evidence="2">
    <location>
        <begin position="38"/>
        <end position="79"/>
    </location>
</feature>
<gene>
    <name evidence="3" type="ORF">P4I72_14790</name>
</gene>
<accession>A0ABU6G2L1</accession>
<comment type="caution">
    <text evidence="3">The sequence shown here is derived from an EMBL/GenBank/DDBJ whole genome shotgun (WGS) entry which is preliminary data.</text>
</comment>